<evidence type="ECO:0000259" key="2">
    <source>
        <dbReference type="Pfam" id="PF07995"/>
    </source>
</evidence>
<dbReference type="InterPro" id="IPR011042">
    <property type="entry name" value="6-blade_b-propeller_TolB-like"/>
</dbReference>
<organism evidence="3 4">
    <name type="scientific">Actibacterium pelagium</name>
    <dbReference type="NCBI Taxonomy" id="2029103"/>
    <lineage>
        <taxon>Bacteria</taxon>
        <taxon>Pseudomonadati</taxon>
        <taxon>Pseudomonadota</taxon>
        <taxon>Alphaproteobacteria</taxon>
        <taxon>Rhodobacterales</taxon>
        <taxon>Roseobacteraceae</taxon>
        <taxon>Actibacterium</taxon>
    </lineage>
</organism>
<feature type="domain" description="Glucose/Sorbosone dehydrogenase" evidence="2">
    <location>
        <begin position="60"/>
        <end position="388"/>
    </location>
</feature>
<dbReference type="Pfam" id="PF07995">
    <property type="entry name" value="GSDH"/>
    <property type="match status" value="1"/>
</dbReference>
<keyword evidence="4" id="KW-1185">Reference proteome</keyword>
<protein>
    <submittedName>
        <fullName evidence="3">Glucose dehydrogenase</fullName>
    </submittedName>
</protein>
<dbReference type="EMBL" id="BMKN01000002">
    <property type="protein sequence ID" value="GGE52444.1"/>
    <property type="molecule type" value="Genomic_DNA"/>
</dbReference>
<proteinExistence type="predicted"/>
<dbReference type="AlphaFoldDB" id="A0A917AH41"/>
<reference evidence="3" key="2">
    <citation type="submission" date="2020-09" db="EMBL/GenBank/DDBJ databases">
        <authorList>
            <person name="Sun Q."/>
            <person name="Zhou Y."/>
        </authorList>
    </citation>
    <scope>NUCLEOTIDE SEQUENCE</scope>
    <source>
        <strain evidence="3">CGMCC 1.16012</strain>
    </source>
</reference>
<dbReference type="Proteomes" id="UP000606730">
    <property type="component" value="Unassembled WGS sequence"/>
</dbReference>
<feature type="signal peptide" evidence="1">
    <location>
        <begin position="1"/>
        <end position="19"/>
    </location>
</feature>
<dbReference type="PANTHER" id="PTHR19328">
    <property type="entry name" value="HEDGEHOG-INTERACTING PROTEIN"/>
    <property type="match status" value="1"/>
</dbReference>
<dbReference type="SUPFAM" id="SSF50952">
    <property type="entry name" value="Soluble quinoprotein glucose dehydrogenase"/>
    <property type="match status" value="1"/>
</dbReference>
<dbReference type="InterPro" id="IPR011041">
    <property type="entry name" value="Quinoprot_gluc/sorb_DH_b-prop"/>
</dbReference>
<gene>
    <name evidence="3" type="ORF">GCM10011517_20270</name>
</gene>
<dbReference type="PANTHER" id="PTHR19328:SF75">
    <property type="entry name" value="ALDOSE SUGAR DEHYDROGENASE YLII"/>
    <property type="match status" value="1"/>
</dbReference>
<feature type="chain" id="PRO_5037079824" evidence="1">
    <location>
        <begin position="20"/>
        <end position="394"/>
    </location>
</feature>
<keyword evidence="1" id="KW-0732">Signal</keyword>
<name>A0A917AH41_9RHOB</name>
<evidence type="ECO:0000313" key="3">
    <source>
        <dbReference type="EMBL" id="GGE52444.1"/>
    </source>
</evidence>
<sequence>MVRFTLSALALTLATTAQADPVAQGAPNVPSFKPAFEGQTRVEEQVSGFEPQLEIFATGLERPWGITPLPEGGYLVTERPGRLRYVSAAGQVSDPLTGVPEVLNKGQGGLLDVTLGPDFANTRMVYLTYAKRLPGLRERNATAVAKGRLADDMSGLEQAEDIFVQSPPSTSPMHYGSRILFGDDGLAFVTLGEHSSRGERELAQDLGTTYGKVIRIAPDGSVPEGNPFSGENEMPEIWSYGHRNPQGAALHPETGALWTIEHGPKGGDELNRIDPGANYGWPVITYGENYSGLAVGDGITQAEGMEQPVYYWDPVIAPSGMTFYDGEMFPEWQNDLLIGSLNPGGLVRLRIEDGKVTGEERFLVGEARFRDVEVAPDGSVLVLLDQGYILRLYR</sequence>
<evidence type="ECO:0000256" key="1">
    <source>
        <dbReference type="SAM" id="SignalP"/>
    </source>
</evidence>
<dbReference type="RefSeq" id="WP_095593969.1">
    <property type="nucleotide sequence ID" value="NZ_BMKN01000002.1"/>
</dbReference>
<evidence type="ECO:0000313" key="4">
    <source>
        <dbReference type="Proteomes" id="UP000606730"/>
    </source>
</evidence>
<comment type="caution">
    <text evidence="3">The sequence shown here is derived from an EMBL/GenBank/DDBJ whole genome shotgun (WGS) entry which is preliminary data.</text>
</comment>
<dbReference type="InterPro" id="IPR012938">
    <property type="entry name" value="Glc/Sorbosone_DH"/>
</dbReference>
<accession>A0A917AH41</accession>
<reference evidence="3" key="1">
    <citation type="journal article" date="2014" name="Int. J. Syst. Evol. Microbiol.">
        <title>Complete genome sequence of Corynebacterium casei LMG S-19264T (=DSM 44701T), isolated from a smear-ripened cheese.</title>
        <authorList>
            <consortium name="US DOE Joint Genome Institute (JGI-PGF)"/>
            <person name="Walter F."/>
            <person name="Albersmeier A."/>
            <person name="Kalinowski J."/>
            <person name="Ruckert C."/>
        </authorList>
    </citation>
    <scope>NUCLEOTIDE SEQUENCE</scope>
    <source>
        <strain evidence="3">CGMCC 1.16012</strain>
    </source>
</reference>
<dbReference type="Gene3D" id="2.120.10.30">
    <property type="entry name" value="TolB, C-terminal domain"/>
    <property type="match status" value="1"/>
</dbReference>
<dbReference type="OrthoDB" id="9770043at2"/>